<keyword evidence="3" id="KW-1185">Reference proteome</keyword>
<proteinExistence type="predicted"/>
<sequence length="77" mass="8428">METLRLAHLASRPTTRATVVSNGHAHLDCNGYFYLSETHTRPPTSNRRTSAAKHSTPTSERFERGATSAGKSIRTSS</sequence>
<accession>A0A4Z2GBL4</accession>
<dbReference type="Proteomes" id="UP000314294">
    <property type="component" value="Unassembled WGS sequence"/>
</dbReference>
<comment type="caution">
    <text evidence="2">The sequence shown here is derived from an EMBL/GenBank/DDBJ whole genome shotgun (WGS) entry which is preliminary data.</text>
</comment>
<feature type="region of interest" description="Disordered" evidence="1">
    <location>
        <begin position="37"/>
        <end position="77"/>
    </location>
</feature>
<name>A0A4Z2GBL4_9TELE</name>
<feature type="compositionally biased region" description="Polar residues" evidence="1">
    <location>
        <begin position="41"/>
        <end position="59"/>
    </location>
</feature>
<dbReference type="AlphaFoldDB" id="A0A4Z2GBL4"/>
<evidence type="ECO:0000313" key="2">
    <source>
        <dbReference type="EMBL" id="TNN50640.1"/>
    </source>
</evidence>
<evidence type="ECO:0000313" key="3">
    <source>
        <dbReference type="Proteomes" id="UP000314294"/>
    </source>
</evidence>
<gene>
    <name evidence="2" type="ORF">EYF80_039153</name>
</gene>
<protein>
    <submittedName>
        <fullName evidence="2">Uncharacterized protein</fullName>
    </submittedName>
</protein>
<dbReference type="EMBL" id="SRLO01000610">
    <property type="protein sequence ID" value="TNN50640.1"/>
    <property type="molecule type" value="Genomic_DNA"/>
</dbReference>
<evidence type="ECO:0000256" key="1">
    <source>
        <dbReference type="SAM" id="MobiDB-lite"/>
    </source>
</evidence>
<organism evidence="2 3">
    <name type="scientific">Liparis tanakae</name>
    <name type="common">Tanaka's snailfish</name>
    <dbReference type="NCBI Taxonomy" id="230148"/>
    <lineage>
        <taxon>Eukaryota</taxon>
        <taxon>Metazoa</taxon>
        <taxon>Chordata</taxon>
        <taxon>Craniata</taxon>
        <taxon>Vertebrata</taxon>
        <taxon>Euteleostomi</taxon>
        <taxon>Actinopterygii</taxon>
        <taxon>Neopterygii</taxon>
        <taxon>Teleostei</taxon>
        <taxon>Neoteleostei</taxon>
        <taxon>Acanthomorphata</taxon>
        <taxon>Eupercaria</taxon>
        <taxon>Perciformes</taxon>
        <taxon>Cottioidei</taxon>
        <taxon>Cottales</taxon>
        <taxon>Liparidae</taxon>
        <taxon>Liparis</taxon>
    </lineage>
</organism>
<reference evidence="2 3" key="1">
    <citation type="submission" date="2019-03" db="EMBL/GenBank/DDBJ databases">
        <title>First draft genome of Liparis tanakae, snailfish: a comprehensive survey of snailfish specific genes.</title>
        <authorList>
            <person name="Kim W."/>
            <person name="Song I."/>
            <person name="Jeong J.-H."/>
            <person name="Kim D."/>
            <person name="Kim S."/>
            <person name="Ryu S."/>
            <person name="Song J.Y."/>
            <person name="Lee S.K."/>
        </authorList>
    </citation>
    <scope>NUCLEOTIDE SEQUENCE [LARGE SCALE GENOMIC DNA]</scope>
    <source>
        <tissue evidence="2">Muscle</tissue>
    </source>
</reference>